<evidence type="ECO:0000313" key="2">
    <source>
        <dbReference type="Proteomes" id="UP001154265"/>
    </source>
</evidence>
<dbReference type="Pfam" id="PF04343">
    <property type="entry name" value="DUF488"/>
    <property type="match status" value="1"/>
</dbReference>
<keyword evidence="2" id="KW-1185">Reference proteome</keyword>
<dbReference type="PANTHER" id="PTHR39337:SF1">
    <property type="entry name" value="BLR5642 PROTEIN"/>
    <property type="match status" value="1"/>
</dbReference>
<dbReference type="PANTHER" id="PTHR39337">
    <property type="entry name" value="BLR5642 PROTEIN"/>
    <property type="match status" value="1"/>
</dbReference>
<proteinExistence type="predicted"/>
<gene>
    <name evidence="1" type="ORF">L3556_02920</name>
</gene>
<sequence>MELFSIGHSNHGIDAFISLLRKHGVTAVADVRSYPYSRFLPQFNQVSLQASLVKAGIQYVFLGGELGARPSNQDCYIDGRAVYEKIATTDAFHEGIQRVQNGLKKHRVTLMCAEKDPLTCHRAILICQHLRHLNIPINHILRNGELESHECLEERMLLKHGFRDFLEAKEAQLSLFLENGLPTREECLRKAYKLQGDEIAYIEKGDDKNEKSDQFVHNGFHQKERKKFL</sequence>
<name>A0ABT6EVS3_9SYNE</name>
<dbReference type="Proteomes" id="UP001154265">
    <property type="component" value="Unassembled WGS sequence"/>
</dbReference>
<reference evidence="1" key="1">
    <citation type="journal article" date="2022" name="Genome Biol. Evol.">
        <title>A New Gene Family Diagnostic for Intracellular Biomineralization of Amorphous Ca Carbonates by Cyanobacteria.</title>
        <authorList>
            <person name="Benzerara K."/>
            <person name="Duprat E."/>
            <person name="Bitard-Feildel T."/>
            <person name="Caumes G."/>
            <person name="Cassier-Chauvat C."/>
            <person name="Chauvat F."/>
            <person name="Dezi M."/>
            <person name="Diop S.I."/>
            <person name="Gaschignard G."/>
            <person name="Gorgen S."/>
            <person name="Gugger M."/>
            <person name="Lopez-Garcia P."/>
            <person name="Millet M."/>
            <person name="Skouri-Panet F."/>
            <person name="Moreira D."/>
            <person name="Callebaut I."/>
        </authorList>
    </citation>
    <scope>NUCLEOTIDE SEQUENCE</scope>
    <source>
        <strain evidence="1">G9</strain>
    </source>
</reference>
<reference evidence="1" key="2">
    <citation type="submission" date="2022-01" db="EMBL/GenBank/DDBJ databases">
        <authorList>
            <person name="Zivanovic Y."/>
            <person name="Moreira D."/>
            <person name="Lopez-Garcia P."/>
        </authorList>
    </citation>
    <scope>NUCLEOTIDE SEQUENCE</scope>
    <source>
        <strain evidence="1">G9</strain>
    </source>
</reference>
<dbReference type="RefSeq" id="WP_277865816.1">
    <property type="nucleotide sequence ID" value="NZ_JAKKUT010000002.1"/>
</dbReference>
<dbReference type="InterPro" id="IPR007438">
    <property type="entry name" value="DUF488"/>
</dbReference>
<comment type="caution">
    <text evidence="1">The sequence shown here is derived from an EMBL/GenBank/DDBJ whole genome shotgun (WGS) entry which is preliminary data.</text>
</comment>
<evidence type="ECO:0000313" key="1">
    <source>
        <dbReference type="EMBL" id="MDG2989891.1"/>
    </source>
</evidence>
<organism evidence="1 2">
    <name type="scientific">Candidatus Synechococcus calcipolaris G9</name>
    <dbReference type="NCBI Taxonomy" id="1497997"/>
    <lineage>
        <taxon>Bacteria</taxon>
        <taxon>Bacillati</taxon>
        <taxon>Cyanobacteriota</taxon>
        <taxon>Cyanophyceae</taxon>
        <taxon>Synechococcales</taxon>
        <taxon>Synechococcaceae</taxon>
        <taxon>Synechococcus</taxon>
    </lineage>
</organism>
<dbReference type="EMBL" id="JAKKUT010000002">
    <property type="protein sequence ID" value="MDG2989891.1"/>
    <property type="molecule type" value="Genomic_DNA"/>
</dbReference>
<protein>
    <submittedName>
        <fullName evidence="1">DUF488 domain-containing protein</fullName>
    </submittedName>
</protein>
<accession>A0ABT6EVS3</accession>